<accession>A0A4U5TWC7</accession>
<feature type="compositionally biased region" description="Pro residues" evidence="1">
    <location>
        <begin position="136"/>
        <end position="147"/>
    </location>
</feature>
<dbReference type="AlphaFoldDB" id="A0A4U5TWC7"/>
<dbReference type="STRING" id="240159.A0A4U5TWC7"/>
<reference evidence="2 3" key="1">
    <citation type="submission" date="2019-01" db="EMBL/GenBank/DDBJ databases">
        <title>Genome Assembly of Collichthys lucidus.</title>
        <authorList>
            <person name="Cai M."/>
            <person name="Xiao S."/>
        </authorList>
    </citation>
    <scope>NUCLEOTIDE SEQUENCE [LARGE SCALE GENOMIC DNA]</scope>
    <source>
        <strain evidence="2">JT15FE1705JMU</strain>
        <tissue evidence="2">Muscle</tissue>
    </source>
</reference>
<name>A0A4U5TWC7_COLLU</name>
<proteinExistence type="predicted"/>
<evidence type="ECO:0000256" key="1">
    <source>
        <dbReference type="SAM" id="MobiDB-lite"/>
    </source>
</evidence>
<gene>
    <name evidence="2" type="ORF">D9C73_000002</name>
</gene>
<evidence type="ECO:0000313" key="2">
    <source>
        <dbReference type="EMBL" id="TKS65946.1"/>
    </source>
</evidence>
<feature type="region of interest" description="Disordered" evidence="1">
    <location>
        <begin position="82"/>
        <end position="191"/>
    </location>
</feature>
<protein>
    <submittedName>
        <fullName evidence="2">Uncharacterized protein</fullName>
    </submittedName>
</protein>
<sequence length="649" mass="73165">MNDWTEVRYGRRRWRRPQGTRDWSRGRPEGRVDSAPSFRFRREDFPFPNQPVPPPSATWYPGPRYRSYADAVRQPARRWFRPHYGEQDIPPRMTTVQIQDRIQSPREPARKRTVATMTGEAEDQPLQPTDWHQPPLTSPPPSPPGPPRGQRHGRRTRGTVVTEDSFLQDEPEQQDEVRVMEEPPHTPTHSELEAPFDELQAEEEAAAAITSTPQSSVEVTVQKTIAIYSDNSAAVDTINHGRSHSLDIMQFIRRLTLVSTQHRFIIRASHIPGHKNAIAVSLSRFSLQNSNSQLQIPIPFQLRSHRIQPPSSTDSAAQHSILNSVTPQILSSSPSSRLLLPPACEPLSSHSHTSSTPHASPTPSPASSALSQQILSCNYVHLAQLIHPSTYNPHIPRELQPAAPGTFQLKQPLTTHSKELSAPKFTLTFSLYRDVICPVFPDRRSEPDDYPSLIIDLASRFGGNGFYSYHIPFASRALLPHLRSTGKRFAAAWPREFPSLPHSSTIHQIYPVIIAAILWGREWSKKTIAIYSDNSAAVDTINHGRSHSLDIMQFIRRLTLVSTQHRFIIRASHIPGHKNAIAVSLSRFSLQKFKLSAPDSHPLPTPIPPYSATIFNRLRVTTLHPQQCHSTNPLLVPNRLESQSFPRLT</sequence>
<feature type="region of interest" description="Disordered" evidence="1">
    <location>
        <begin position="341"/>
        <end position="368"/>
    </location>
</feature>
<evidence type="ECO:0000313" key="3">
    <source>
        <dbReference type="Proteomes" id="UP000298787"/>
    </source>
</evidence>
<feature type="compositionally biased region" description="Basic and acidic residues" evidence="1">
    <location>
        <begin position="175"/>
        <end position="191"/>
    </location>
</feature>
<keyword evidence="3" id="KW-1185">Reference proteome</keyword>
<dbReference type="PANTHER" id="PTHR33050">
    <property type="entry name" value="REVERSE TRANSCRIPTASE DOMAIN-CONTAINING PROTEIN"/>
    <property type="match status" value="1"/>
</dbReference>
<dbReference type="InterPro" id="IPR052055">
    <property type="entry name" value="Hepadnavirus_pol/RT"/>
</dbReference>
<organism evidence="2 3">
    <name type="scientific">Collichthys lucidus</name>
    <name type="common">Big head croaker</name>
    <name type="synonym">Sciaena lucida</name>
    <dbReference type="NCBI Taxonomy" id="240159"/>
    <lineage>
        <taxon>Eukaryota</taxon>
        <taxon>Metazoa</taxon>
        <taxon>Chordata</taxon>
        <taxon>Craniata</taxon>
        <taxon>Vertebrata</taxon>
        <taxon>Euteleostomi</taxon>
        <taxon>Actinopterygii</taxon>
        <taxon>Neopterygii</taxon>
        <taxon>Teleostei</taxon>
        <taxon>Neoteleostei</taxon>
        <taxon>Acanthomorphata</taxon>
        <taxon>Eupercaria</taxon>
        <taxon>Sciaenidae</taxon>
        <taxon>Collichthys</taxon>
    </lineage>
</organism>
<dbReference type="Proteomes" id="UP000298787">
    <property type="component" value="Chromosome 1"/>
</dbReference>
<feature type="region of interest" description="Disordered" evidence="1">
    <location>
        <begin position="1"/>
        <end position="63"/>
    </location>
</feature>
<dbReference type="CDD" id="cd09275">
    <property type="entry name" value="RNase_HI_RT_DIRS1"/>
    <property type="match status" value="1"/>
</dbReference>
<dbReference type="EMBL" id="CM014078">
    <property type="protein sequence ID" value="TKS65946.1"/>
    <property type="molecule type" value="Genomic_DNA"/>
</dbReference>
<dbReference type="PANTHER" id="PTHR33050:SF7">
    <property type="entry name" value="RIBONUCLEASE H"/>
    <property type="match status" value="1"/>
</dbReference>
<feature type="compositionally biased region" description="Basic and acidic residues" evidence="1">
    <location>
        <begin position="22"/>
        <end position="32"/>
    </location>
</feature>